<evidence type="ECO:0000313" key="2">
    <source>
        <dbReference type="Proteomes" id="UP001439008"/>
    </source>
</evidence>
<proteinExistence type="predicted"/>
<dbReference type="GO" id="GO:0004526">
    <property type="term" value="F:ribonuclease P activity"/>
    <property type="evidence" value="ECO:0007669"/>
    <property type="project" value="UniProtKB-EC"/>
</dbReference>
<dbReference type="EC" id="3.1.26.5" evidence="1"/>
<accession>A0ABV2AF84</accession>
<dbReference type="EMBL" id="JBDODL010000039">
    <property type="protein sequence ID" value="MES1918302.1"/>
    <property type="molecule type" value="Genomic_DNA"/>
</dbReference>
<sequence>MPNMDDFNDKIDIYSTLIKNSTKPKTRLADLLNKIMPISDFNQEISDNYKIFPVAIKGIEQYDKKIKFKTINLEKREASDLKITKINSIPKNKIKKRMGSKDRRRNNKVFLKNKYLTKNFLSLHRLWKEYIDQLLSNCKTDEERHSKIARADFHGAMIKGLWQKYIRFVKYQFLQFIKSMNKD</sequence>
<gene>
    <name evidence="1" type="primary">POP4</name>
    <name evidence="1" type="ORF">MHBO_000289</name>
</gene>
<comment type="caution">
    <text evidence="1">The sequence shown here is derived from an EMBL/GenBank/DDBJ whole genome shotgun (WGS) entry which is preliminary data.</text>
</comment>
<name>A0ABV2AF84_9EUKA</name>
<dbReference type="Proteomes" id="UP001439008">
    <property type="component" value="Unassembled WGS sequence"/>
</dbReference>
<protein>
    <submittedName>
        <fullName evidence="1">RNase P/RNase MRP complex subunit</fullName>
        <ecNumber evidence="1">3.1.26.5</ecNumber>
    </submittedName>
</protein>
<reference evidence="1 2" key="1">
    <citation type="journal article" date="2024" name="BMC Biol.">
        <title>Comparative genomics of Ascetosporea gives new insight into the evolutionary basis for animal parasitism in Rhizaria.</title>
        <authorList>
            <person name="Hiltunen Thoren M."/>
            <person name="Onut-Brannstrom I."/>
            <person name="Alfjorden A."/>
            <person name="Peckova H."/>
            <person name="Swords F."/>
            <person name="Hooper C."/>
            <person name="Holzer A.S."/>
            <person name="Bass D."/>
            <person name="Burki F."/>
        </authorList>
    </citation>
    <scope>NUCLEOTIDE SEQUENCE [LARGE SCALE GENOMIC DNA]</scope>
    <source>
        <strain evidence="1">20-A016</strain>
    </source>
</reference>
<evidence type="ECO:0000313" key="1">
    <source>
        <dbReference type="EMBL" id="MES1918302.1"/>
    </source>
</evidence>
<organism evidence="1 2">
    <name type="scientific">Bonamia ostreae</name>
    <dbReference type="NCBI Taxonomy" id="126728"/>
    <lineage>
        <taxon>Eukaryota</taxon>
        <taxon>Sar</taxon>
        <taxon>Rhizaria</taxon>
        <taxon>Endomyxa</taxon>
        <taxon>Ascetosporea</taxon>
        <taxon>Haplosporida</taxon>
        <taxon>Bonamia</taxon>
    </lineage>
</organism>
<keyword evidence="2" id="KW-1185">Reference proteome</keyword>
<keyword evidence="1" id="KW-0378">Hydrolase</keyword>